<organism evidence="2 3">
    <name type="scientific">Daphnia sinensis</name>
    <dbReference type="NCBI Taxonomy" id="1820382"/>
    <lineage>
        <taxon>Eukaryota</taxon>
        <taxon>Metazoa</taxon>
        <taxon>Ecdysozoa</taxon>
        <taxon>Arthropoda</taxon>
        <taxon>Crustacea</taxon>
        <taxon>Branchiopoda</taxon>
        <taxon>Diplostraca</taxon>
        <taxon>Cladocera</taxon>
        <taxon>Anomopoda</taxon>
        <taxon>Daphniidae</taxon>
        <taxon>Daphnia</taxon>
        <taxon>Daphnia similis group</taxon>
    </lineage>
</organism>
<comment type="caution">
    <text evidence="2">The sequence shown here is derived from an EMBL/GenBank/DDBJ whole genome shotgun (WGS) entry which is preliminary data.</text>
</comment>
<dbReference type="GO" id="GO:0005737">
    <property type="term" value="C:cytoplasm"/>
    <property type="evidence" value="ECO:0007669"/>
    <property type="project" value="TreeGrafter"/>
</dbReference>
<gene>
    <name evidence="2" type="ORF">GHT06_019372</name>
</gene>
<protein>
    <submittedName>
        <fullName evidence="2">Uncharacterized protein</fullName>
    </submittedName>
</protein>
<proteinExistence type="inferred from homology"/>
<sequence>MQSTFRSLFYSFSRRPLSYTKCKLLPMSVEKKMNNRKIIGTHDGTFHCDEILACAMLKLLPQYADATVKRTRNPTILDTCDIVVDVGGVFDPSAHRYDHHQRTFQESFSSLKPEFPWVTRLSSAGLVYVHFGQEIVSQLLGIPIESELVQETYKRVYEGFIEEIDAIDNGISTHDGPARYKITTNLSSRIGNLNPKWNEMETDEDVSSKFNQGMELAKAEFLDKINYFSKCWWPARELVVNAIEDRFSVDESGQIIELKNGGCPWKEHFFQLEKKMGLDVSDKQILYCIFPDTSGSWRIQAVPLSSHSFDLRKALPDQWRGLRDKELDKMCGIDGCVFIHASGFIGGHSTREGALEMGRKALAFAN</sequence>
<evidence type="ECO:0000313" key="3">
    <source>
        <dbReference type="Proteomes" id="UP000820818"/>
    </source>
</evidence>
<evidence type="ECO:0000256" key="1">
    <source>
        <dbReference type="ARBA" id="ARBA00010105"/>
    </source>
</evidence>
<accession>A0AAD5PT11</accession>
<name>A0AAD5PT11_9CRUS</name>
<reference evidence="2 3" key="1">
    <citation type="submission" date="2022-05" db="EMBL/GenBank/DDBJ databases">
        <title>A multi-omics perspective on studying reproductive biology in Daphnia sinensis.</title>
        <authorList>
            <person name="Jia J."/>
        </authorList>
    </citation>
    <scope>NUCLEOTIDE SEQUENCE [LARGE SCALE GENOMIC DNA]</scope>
    <source>
        <strain evidence="2 3">WSL</strain>
    </source>
</reference>
<dbReference type="EMBL" id="WJBH02000008">
    <property type="protein sequence ID" value="KAI9554100.1"/>
    <property type="molecule type" value="Genomic_DNA"/>
</dbReference>
<comment type="similarity">
    <text evidence="1">Belongs to the MYG1 family.</text>
</comment>
<dbReference type="AlphaFoldDB" id="A0AAD5PT11"/>
<keyword evidence="3" id="KW-1185">Reference proteome</keyword>
<dbReference type="InterPro" id="IPR003226">
    <property type="entry name" value="MYG1_exonuclease"/>
</dbReference>
<dbReference type="GO" id="GO:0005634">
    <property type="term" value="C:nucleus"/>
    <property type="evidence" value="ECO:0007669"/>
    <property type="project" value="TreeGrafter"/>
</dbReference>
<dbReference type="PANTHER" id="PTHR11215:SF1">
    <property type="entry name" value="MYG1 EXONUCLEASE"/>
    <property type="match status" value="1"/>
</dbReference>
<dbReference type="Proteomes" id="UP000820818">
    <property type="component" value="Linkage Group LG8"/>
</dbReference>
<dbReference type="PANTHER" id="PTHR11215">
    <property type="entry name" value="METAL DEPENDENT HYDROLASE - RELATED"/>
    <property type="match status" value="1"/>
</dbReference>
<dbReference type="Pfam" id="PF03690">
    <property type="entry name" value="MYG1_exonuc"/>
    <property type="match status" value="1"/>
</dbReference>
<evidence type="ECO:0000313" key="2">
    <source>
        <dbReference type="EMBL" id="KAI9554100.1"/>
    </source>
</evidence>